<proteinExistence type="predicted"/>
<dbReference type="EMBL" id="BMNK01000013">
    <property type="protein sequence ID" value="GGP13070.1"/>
    <property type="molecule type" value="Genomic_DNA"/>
</dbReference>
<dbReference type="Proteomes" id="UP000660745">
    <property type="component" value="Unassembled WGS sequence"/>
</dbReference>
<keyword evidence="2" id="KW-1185">Reference proteome</keyword>
<organism evidence="1 2">
    <name type="scientific">Nonomuraea glycinis</name>
    <dbReference type="NCBI Taxonomy" id="2047744"/>
    <lineage>
        <taxon>Bacteria</taxon>
        <taxon>Bacillati</taxon>
        <taxon>Actinomycetota</taxon>
        <taxon>Actinomycetes</taxon>
        <taxon>Streptosporangiales</taxon>
        <taxon>Streptosporangiaceae</taxon>
        <taxon>Nonomuraea</taxon>
    </lineage>
</organism>
<evidence type="ECO:0000313" key="2">
    <source>
        <dbReference type="Proteomes" id="UP000660745"/>
    </source>
</evidence>
<comment type="caution">
    <text evidence="1">The sequence shown here is derived from an EMBL/GenBank/DDBJ whole genome shotgun (WGS) entry which is preliminary data.</text>
</comment>
<dbReference type="AlphaFoldDB" id="A0A918A9T6"/>
<name>A0A918A9T6_9ACTN</name>
<reference evidence="1" key="2">
    <citation type="submission" date="2020-09" db="EMBL/GenBank/DDBJ databases">
        <authorList>
            <person name="Sun Q."/>
            <person name="Zhou Y."/>
        </authorList>
    </citation>
    <scope>NUCLEOTIDE SEQUENCE</scope>
    <source>
        <strain evidence="1">CGMCC 4.7430</strain>
    </source>
</reference>
<evidence type="ECO:0000313" key="1">
    <source>
        <dbReference type="EMBL" id="GGP13070.1"/>
    </source>
</evidence>
<reference evidence="1" key="1">
    <citation type="journal article" date="2014" name="Int. J. Syst. Evol. Microbiol.">
        <title>Complete genome sequence of Corynebacterium casei LMG S-19264T (=DSM 44701T), isolated from a smear-ripened cheese.</title>
        <authorList>
            <consortium name="US DOE Joint Genome Institute (JGI-PGF)"/>
            <person name="Walter F."/>
            <person name="Albersmeier A."/>
            <person name="Kalinowski J."/>
            <person name="Ruckert C."/>
        </authorList>
    </citation>
    <scope>NUCLEOTIDE SEQUENCE</scope>
    <source>
        <strain evidence="1">CGMCC 4.7430</strain>
    </source>
</reference>
<protein>
    <submittedName>
        <fullName evidence="1">Uncharacterized protein</fullName>
    </submittedName>
</protein>
<gene>
    <name evidence="1" type="ORF">GCM10012278_63380</name>
</gene>
<sequence length="91" mass="9818">MIRETSNLSAGLPAHGFAVGELGTLSAIAWLINHIDPPETAIHRQAPTASSDLKTQERLRDRRNSRAVMMTATRSNGTKSVCGADKHPPTE</sequence>
<accession>A0A918A9T6</accession>